<sequence length="217" mass="23641">MSQPPYPPHQQPGYQQHPQQYTPQQQYGQQQYRQQQPYQQHAYPPPAPAPKRRRRVWPWVLLAVVMVPIIGFVGCTALLAGGVAAVDEARKGGTVALGDTFTYQSGLALNVAIPKPYRPDNQFELQRDEVGYETTVTITNGTDKPVGAALITKNATLNGQPAPELFGDGTLATQDIAPGQSLALPFRFKTADGARGPLQIAVTDTFNEPVFFNGNIG</sequence>
<keyword evidence="2" id="KW-0812">Transmembrane</keyword>
<keyword evidence="2" id="KW-1133">Transmembrane helix</keyword>
<proteinExistence type="predicted"/>
<feature type="compositionally biased region" description="Low complexity" evidence="1">
    <location>
        <begin position="11"/>
        <end position="42"/>
    </location>
</feature>
<accession>A0ABX1RMK6</accession>
<comment type="caution">
    <text evidence="3">The sequence shown here is derived from an EMBL/GenBank/DDBJ whole genome shotgun (WGS) entry which is preliminary data.</text>
</comment>
<protein>
    <recommendedName>
        <fullName evidence="5">DUF4352 domain-containing protein</fullName>
    </recommendedName>
</protein>
<organism evidence="3 4">
    <name type="scientific">Pseudonocardia xinjiangensis</name>
    <dbReference type="NCBI Taxonomy" id="75289"/>
    <lineage>
        <taxon>Bacteria</taxon>
        <taxon>Bacillati</taxon>
        <taxon>Actinomycetota</taxon>
        <taxon>Actinomycetes</taxon>
        <taxon>Pseudonocardiales</taxon>
        <taxon>Pseudonocardiaceae</taxon>
        <taxon>Pseudonocardia</taxon>
    </lineage>
</organism>
<evidence type="ECO:0000313" key="3">
    <source>
        <dbReference type="EMBL" id="NMH81631.1"/>
    </source>
</evidence>
<evidence type="ECO:0000256" key="2">
    <source>
        <dbReference type="SAM" id="Phobius"/>
    </source>
</evidence>
<keyword evidence="4" id="KW-1185">Reference proteome</keyword>
<name>A0ABX1RMK6_9PSEU</name>
<dbReference type="EMBL" id="JAAXKY010000160">
    <property type="protein sequence ID" value="NMH81631.1"/>
    <property type="molecule type" value="Genomic_DNA"/>
</dbReference>
<reference evidence="3 4" key="1">
    <citation type="submission" date="2020-04" db="EMBL/GenBank/DDBJ databases">
        <authorList>
            <person name="Klaysubun C."/>
            <person name="Duangmal K."/>
            <person name="Lipun K."/>
        </authorList>
    </citation>
    <scope>NUCLEOTIDE SEQUENCE [LARGE SCALE GENOMIC DNA]</scope>
    <source>
        <strain evidence="3 4">JCM 11839</strain>
    </source>
</reference>
<feature type="region of interest" description="Disordered" evidence="1">
    <location>
        <begin position="1"/>
        <end position="51"/>
    </location>
</feature>
<keyword evidence="2" id="KW-0472">Membrane</keyword>
<gene>
    <name evidence="3" type="ORF">HF577_31640</name>
</gene>
<evidence type="ECO:0008006" key="5">
    <source>
        <dbReference type="Google" id="ProtNLM"/>
    </source>
</evidence>
<dbReference type="RefSeq" id="WP_169399665.1">
    <property type="nucleotide sequence ID" value="NZ_BAAAJH010000031.1"/>
</dbReference>
<feature type="transmembrane region" description="Helical" evidence="2">
    <location>
        <begin position="59"/>
        <end position="86"/>
    </location>
</feature>
<feature type="compositionally biased region" description="Pro residues" evidence="1">
    <location>
        <begin position="1"/>
        <end position="10"/>
    </location>
</feature>
<dbReference type="Proteomes" id="UP001296706">
    <property type="component" value="Unassembled WGS sequence"/>
</dbReference>
<evidence type="ECO:0000313" key="4">
    <source>
        <dbReference type="Proteomes" id="UP001296706"/>
    </source>
</evidence>
<evidence type="ECO:0000256" key="1">
    <source>
        <dbReference type="SAM" id="MobiDB-lite"/>
    </source>
</evidence>